<evidence type="ECO:0000313" key="12">
    <source>
        <dbReference type="Proteomes" id="UP000327085"/>
    </source>
</evidence>
<dbReference type="GO" id="GO:0030870">
    <property type="term" value="C:Mre11 complex"/>
    <property type="evidence" value="ECO:0007669"/>
    <property type="project" value="InterPro"/>
</dbReference>
<evidence type="ECO:0000256" key="9">
    <source>
        <dbReference type="SAM" id="MobiDB-lite"/>
    </source>
</evidence>
<proteinExistence type="inferred from homology"/>
<gene>
    <name evidence="11" type="ORF">ALMOND_2B021617</name>
</gene>
<keyword evidence="6" id="KW-0539">Nucleus</keyword>
<dbReference type="Gramene" id="VVA25298">
    <property type="protein sequence ID" value="VVA25298"/>
    <property type="gene ID" value="Prudul26B021617"/>
</dbReference>
<dbReference type="AlphaFoldDB" id="A0A5E4FI27"/>
<accession>A0A5E4FI27</accession>
<dbReference type="OMA" id="RDETCHV"/>
<evidence type="ECO:0000313" key="11">
    <source>
        <dbReference type="EMBL" id="VVA25298.1"/>
    </source>
</evidence>
<reference evidence="12" key="1">
    <citation type="journal article" date="2020" name="Plant J.">
        <title>Transposons played a major role in the diversification between the closely related almond and peach genomes: results from the almond genome sequence.</title>
        <authorList>
            <person name="Alioto T."/>
            <person name="Alexiou K.G."/>
            <person name="Bardil A."/>
            <person name="Barteri F."/>
            <person name="Castanera R."/>
            <person name="Cruz F."/>
            <person name="Dhingra A."/>
            <person name="Duval H."/>
            <person name="Fernandez I Marti A."/>
            <person name="Frias L."/>
            <person name="Galan B."/>
            <person name="Garcia J.L."/>
            <person name="Howad W."/>
            <person name="Gomez-Garrido J."/>
            <person name="Gut M."/>
            <person name="Julca I."/>
            <person name="Morata J."/>
            <person name="Puigdomenech P."/>
            <person name="Ribeca P."/>
            <person name="Rubio Cabetas M.J."/>
            <person name="Vlasova A."/>
            <person name="Wirthensohn M."/>
            <person name="Garcia-Mas J."/>
            <person name="Gabaldon T."/>
            <person name="Casacuberta J.M."/>
            <person name="Arus P."/>
        </authorList>
    </citation>
    <scope>NUCLEOTIDE SEQUENCE [LARGE SCALE GENOMIC DNA]</scope>
    <source>
        <strain evidence="12">cv. Texas</strain>
    </source>
</reference>
<comment type="subcellular location">
    <subcellularLocation>
        <location evidence="2">Chromosome</location>
    </subcellularLocation>
    <subcellularLocation>
        <location evidence="1">Nucleus</location>
    </subcellularLocation>
</comment>
<evidence type="ECO:0000256" key="5">
    <source>
        <dbReference type="ARBA" id="ARBA00023204"/>
    </source>
</evidence>
<dbReference type="SUPFAM" id="SSF49879">
    <property type="entry name" value="SMAD/FHA domain"/>
    <property type="match status" value="1"/>
</dbReference>
<dbReference type="FunFam" id="2.60.200.20:FF:000017">
    <property type="entry name" value="Nibrin"/>
    <property type="match status" value="1"/>
</dbReference>
<name>A0A5E4FI27_PRUDU</name>
<dbReference type="PANTHER" id="PTHR12162">
    <property type="entry name" value="NIBRIN-RELATED"/>
    <property type="match status" value="1"/>
</dbReference>
<dbReference type="GO" id="GO:0006312">
    <property type="term" value="P:mitotic recombination"/>
    <property type="evidence" value="ECO:0007669"/>
    <property type="project" value="EnsemblPlants"/>
</dbReference>
<feature type="region of interest" description="Disordered" evidence="9">
    <location>
        <begin position="515"/>
        <end position="545"/>
    </location>
</feature>
<keyword evidence="4" id="KW-0227">DNA damage</keyword>
<dbReference type="InterPro" id="IPR000253">
    <property type="entry name" value="FHA_dom"/>
</dbReference>
<dbReference type="Gene3D" id="2.60.200.20">
    <property type="match status" value="1"/>
</dbReference>
<evidence type="ECO:0000256" key="7">
    <source>
        <dbReference type="ARBA" id="ARBA00023306"/>
    </source>
</evidence>
<dbReference type="EMBL" id="CABIKO010000092">
    <property type="protein sequence ID" value="VVA25298.1"/>
    <property type="molecule type" value="Genomic_DNA"/>
</dbReference>
<evidence type="ECO:0000256" key="4">
    <source>
        <dbReference type="ARBA" id="ARBA00022763"/>
    </source>
</evidence>
<evidence type="ECO:0000256" key="8">
    <source>
        <dbReference type="ARBA" id="ARBA00044757"/>
    </source>
</evidence>
<dbReference type="GO" id="GO:0005694">
    <property type="term" value="C:chromosome"/>
    <property type="evidence" value="ECO:0007669"/>
    <property type="project" value="UniProtKB-SubCell"/>
</dbReference>
<dbReference type="PANTHER" id="PTHR12162:SF0">
    <property type="entry name" value="NIBRIN"/>
    <property type="match status" value="1"/>
</dbReference>
<sequence length="565" mass="62680">MVWGFFPDDPHSGEDKFYIFARGTYKVGRKGCDVNITKDKGVSRVHAEIVVDAMISAPLHTKSSILSSKVRIRDCSKYGTFINKNLTSMEKIHELPNKETSLREGDLVSFGTGNAIYRFSFVPLIFFACCSDPTQVNHALEDKLSSFGAHITYHLSQECTHVLVDQLMPVKEDMLDAIVAKKTFVLGSWVEFLAEKNIRTELPSCESFAPTLTFEGVSVKLADPRTRENCLEGYTFLLDSKPVYKFMNRLRSLLEVSGAKILTIDAFNLNSQSSDCGENDRVVCVIPEQSSDDWFNKLGSLLRVNETGLISAILNGRLDPAMLKSPCVVVSSSCSTDETVVADSDTEEIATSVLATASLGTKGVVENVPHEISTNYAAPKSEDNYVMSCRRSSDISTVRGKLDESESGNVDIIYSQDLIVRDASIPCTVATTANHRVVNFKRFRKPNIQSGNSFNNIIPFLKYPYKDSDYGGEEVLESVKEEKRRKQMEAVSEELFNNEGRSRRGAAGSIRGILSHAQKKTERQNCRSSSSSSSMASNHTTKRIQEPSIILLGNVHFGMRTSREV</sequence>
<dbReference type="Proteomes" id="UP000327085">
    <property type="component" value="Chromosome 8"/>
</dbReference>
<dbReference type="GO" id="GO:0000724">
    <property type="term" value="P:double-strand break repair via homologous recombination"/>
    <property type="evidence" value="ECO:0007669"/>
    <property type="project" value="EnsemblPlants"/>
</dbReference>
<evidence type="ECO:0000259" key="10">
    <source>
        <dbReference type="PROSITE" id="PS50006"/>
    </source>
</evidence>
<keyword evidence="5" id="KW-0234">DNA repair</keyword>
<dbReference type="InterPro" id="IPR008984">
    <property type="entry name" value="SMAD_FHA_dom_sf"/>
</dbReference>
<feature type="domain" description="FHA" evidence="10">
    <location>
        <begin position="18"/>
        <end position="87"/>
    </location>
</feature>
<dbReference type="GO" id="GO:0071479">
    <property type="term" value="P:cellular response to ionizing radiation"/>
    <property type="evidence" value="ECO:0007669"/>
    <property type="project" value="EnsemblPlants"/>
</dbReference>
<evidence type="ECO:0000256" key="2">
    <source>
        <dbReference type="ARBA" id="ARBA00004286"/>
    </source>
</evidence>
<dbReference type="FunCoup" id="A0A5E4FI27">
    <property type="interactions" value="1053"/>
</dbReference>
<dbReference type="InParanoid" id="A0A5E4FI27"/>
<keyword evidence="3" id="KW-0158">Chromosome</keyword>
<dbReference type="SMART" id="SM00240">
    <property type="entry name" value="FHA"/>
    <property type="match status" value="1"/>
</dbReference>
<organism evidence="11 12">
    <name type="scientific">Prunus dulcis</name>
    <name type="common">Almond</name>
    <name type="synonym">Amygdalus dulcis</name>
    <dbReference type="NCBI Taxonomy" id="3755"/>
    <lineage>
        <taxon>Eukaryota</taxon>
        <taxon>Viridiplantae</taxon>
        <taxon>Streptophyta</taxon>
        <taxon>Embryophyta</taxon>
        <taxon>Tracheophyta</taxon>
        <taxon>Spermatophyta</taxon>
        <taxon>Magnoliopsida</taxon>
        <taxon>eudicotyledons</taxon>
        <taxon>Gunneridae</taxon>
        <taxon>Pentapetalae</taxon>
        <taxon>rosids</taxon>
        <taxon>fabids</taxon>
        <taxon>Rosales</taxon>
        <taxon>Rosaceae</taxon>
        <taxon>Amygdaloideae</taxon>
        <taxon>Amygdaleae</taxon>
        <taxon>Prunus</taxon>
    </lineage>
</organism>
<evidence type="ECO:0000256" key="1">
    <source>
        <dbReference type="ARBA" id="ARBA00004123"/>
    </source>
</evidence>
<dbReference type="GO" id="GO:0007131">
    <property type="term" value="P:reciprocal meiotic recombination"/>
    <property type="evidence" value="ECO:0007669"/>
    <property type="project" value="EnsemblPlants"/>
</dbReference>
<evidence type="ECO:0000256" key="3">
    <source>
        <dbReference type="ARBA" id="ARBA00022454"/>
    </source>
</evidence>
<dbReference type="CDD" id="cd22667">
    <property type="entry name" value="FHA_NBN"/>
    <property type="match status" value="1"/>
</dbReference>
<dbReference type="PROSITE" id="PS50006">
    <property type="entry name" value="FHA_DOMAIN"/>
    <property type="match status" value="1"/>
</dbReference>
<dbReference type="CDD" id="cd00027">
    <property type="entry name" value="BRCT"/>
    <property type="match status" value="1"/>
</dbReference>
<evidence type="ECO:0000256" key="6">
    <source>
        <dbReference type="ARBA" id="ARBA00023242"/>
    </source>
</evidence>
<protein>
    <submittedName>
        <fullName evidence="11">PREDICTED: nibrin</fullName>
    </submittedName>
</protein>
<dbReference type="Pfam" id="PF00498">
    <property type="entry name" value="FHA"/>
    <property type="match status" value="1"/>
</dbReference>
<dbReference type="GO" id="GO:0003684">
    <property type="term" value="F:damaged DNA binding"/>
    <property type="evidence" value="ECO:0007669"/>
    <property type="project" value="TreeGrafter"/>
</dbReference>
<keyword evidence="7" id="KW-0131">Cell cycle</keyword>
<dbReference type="InterPro" id="IPR040227">
    <property type="entry name" value="Nibrin-rel"/>
</dbReference>
<comment type="similarity">
    <text evidence="8">Belongs to the Nibrin family.</text>
</comment>
<dbReference type="GO" id="GO:0007095">
    <property type="term" value="P:mitotic G2 DNA damage checkpoint signaling"/>
    <property type="evidence" value="ECO:0007669"/>
    <property type="project" value="InterPro"/>
</dbReference>